<organism evidence="2">
    <name type="scientific">uncultured Lactobacillus sp</name>
    <dbReference type="NCBI Taxonomy" id="153152"/>
    <lineage>
        <taxon>Bacteria</taxon>
        <taxon>Bacillati</taxon>
        <taxon>Bacillota</taxon>
        <taxon>Bacilli</taxon>
        <taxon>Lactobacillales</taxon>
        <taxon>Lactobacillaceae</taxon>
        <taxon>Lactobacillus</taxon>
        <taxon>environmental samples</taxon>
    </lineage>
</organism>
<proteinExistence type="predicted"/>
<sequence length="116" mass="13212">DDKRMYTDTPVVEEYIRELAARSYGQDPASVTVGEMSSTSIERCIAYTRPENKGLSMVFNFHHLKVDYVDGEKWSRKPFDFAELKNLFAQWGTGMEEGGGWNASTSGITMISPRYR</sequence>
<dbReference type="InterPro" id="IPR017853">
    <property type="entry name" value="GH"/>
</dbReference>
<name>A0A060BV76_9LACO</name>
<dbReference type="GO" id="GO:0005975">
    <property type="term" value="P:carbohydrate metabolic process"/>
    <property type="evidence" value="ECO:0007669"/>
    <property type="project" value="InterPro"/>
</dbReference>
<reference evidence="2" key="1">
    <citation type="journal article" date="2013" name="Environ. Microbiol.">
        <title>Seasonally variable intestinal metagenomes of the red palm weevil (Rhynchophorus ferrugineus).</title>
        <authorList>
            <person name="Jia S."/>
            <person name="Zhang X."/>
            <person name="Zhang G."/>
            <person name="Yin A."/>
            <person name="Zhang S."/>
            <person name="Li F."/>
            <person name="Wang L."/>
            <person name="Zhao D."/>
            <person name="Yun Q."/>
            <person name="Tala"/>
            <person name="Wang J."/>
            <person name="Sun G."/>
            <person name="Baabdullah M."/>
            <person name="Yu X."/>
            <person name="Hu S."/>
            <person name="Al-Mssallem I.S."/>
            <person name="Yu J."/>
        </authorList>
    </citation>
    <scope>NUCLEOTIDE SEQUENCE</scope>
</reference>
<dbReference type="SUPFAM" id="SSF51445">
    <property type="entry name" value="(Trans)glycosidases"/>
    <property type="match status" value="1"/>
</dbReference>
<feature type="domain" description="Glycosyl hydrolase family 13 catalytic" evidence="1">
    <location>
        <begin position="2"/>
        <end position="103"/>
    </location>
</feature>
<dbReference type="AlphaFoldDB" id="A0A060BV76"/>
<dbReference type="EMBL" id="KF119567">
    <property type="protein sequence ID" value="AIA86834.1"/>
    <property type="molecule type" value="Genomic_DNA"/>
</dbReference>
<dbReference type="InterPro" id="IPR006047">
    <property type="entry name" value="GH13_cat_dom"/>
</dbReference>
<dbReference type="Gene3D" id="3.20.20.80">
    <property type="entry name" value="Glycosidases"/>
    <property type="match status" value="1"/>
</dbReference>
<feature type="non-terminal residue" evidence="2">
    <location>
        <position position="1"/>
    </location>
</feature>
<dbReference type="Pfam" id="PF00128">
    <property type="entry name" value="Alpha-amylase"/>
    <property type="match status" value="1"/>
</dbReference>
<protein>
    <submittedName>
        <fullName evidence="2">CAZy families GH13 protein</fullName>
    </submittedName>
</protein>
<accession>A0A060BV76</accession>
<evidence type="ECO:0000313" key="2">
    <source>
        <dbReference type="EMBL" id="AIA86834.1"/>
    </source>
</evidence>
<evidence type="ECO:0000259" key="1">
    <source>
        <dbReference type="Pfam" id="PF00128"/>
    </source>
</evidence>